<reference evidence="1 2" key="1">
    <citation type="journal article" date="2024" name="Ann. Entomol. Soc. Am.">
        <title>Genomic analyses of the southern and eastern yellowjacket wasps (Hymenoptera: Vespidae) reveal evolutionary signatures of social life.</title>
        <authorList>
            <person name="Catto M.A."/>
            <person name="Caine P.B."/>
            <person name="Orr S.E."/>
            <person name="Hunt B.G."/>
            <person name="Goodisman M.A.D."/>
        </authorList>
    </citation>
    <scope>NUCLEOTIDE SEQUENCE [LARGE SCALE GENOMIC DNA]</scope>
    <source>
        <strain evidence="1">233</strain>
        <tissue evidence="1">Head and thorax</tissue>
    </source>
</reference>
<keyword evidence="2" id="KW-1185">Reference proteome</keyword>
<protein>
    <submittedName>
        <fullName evidence="1">Uncharacterized protein</fullName>
    </submittedName>
</protein>
<dbReference type="EMBL" id="JAUDFV010000157">
    <property type="protein sequence ID" value="KAL2713748.1"/>
    <property type="molecule type" value="Genomic_DNA"/>
</dbReference>
<accession>A0ABD1ZZE6</accession>
<proteinExistence type="predicted"/>
<evidence type="ECO:0000313" key="2">
    <source>
        <dbReference type="Proteomes" id="UP001607302"/>
    </source>
</evidence>
<organism evidence="1 2">
    <name type="scientific">Vespula squamosa</name>
    <name type="common">Southern yellow jacket</name>
    <name type="synonym">Wasp</name>
    <dbReference type="NCBI Taxonomy" id="30214"/>
    <lineage>
        <taxon>Eukaryota</taxon>
        <taxon>Metazoa</taxon>
        <taxon>Ecdysozoa</taxon>
        <taxon>Arthropoda</taxon>
        <taxon>Hexapoda</taxon>
        <taxon>Insecta</taxon>
        <taxon>Pterygota</taxon>
        <taxon>Neoptera</taxon>
        <taxon>Endopterygota</taxon>
        <taxon>Hymenoptera</taxon>
        <taxon>Apocrita</taxon>
        <taxon>Aculeata</taxon>
        <taxon>Vespoidea</taxon>
        <taxon>Vespidae</taxon>
        <taxon>Vespinae</taxon>
        <taxon>Vespula</taxon>
    </lineage>
</organism>
<dbReference type="Proteomes" id="UP001607302">
    <property type="component" value="Unassembled WGS sequence"/>
</dbReference>
<comment type="caution">
    <text evidence="1">The sequence shown here is derived from an EMBL/GenBank/DDBJ whole genome shotgun (WGS) entry which is preliminary data.</text>
</comment>
<dbReference type="AlphaFoldDB" id="A0ABD1ZZE6"/>
<gene>
    <name evidence="1" type="ORF">V1478_016305</name>
</gene>
<name>A0ABD1ZZE6_VESSQ</name>
<evidence type="ECO:0000313" key="1">
    <source>
        <dbReference type="EMBL" id="KAL2713748.1"/>
    </source>
</evidence>
<sequence length="117" mass="13038">MRLPLLPSPPVAVILFRFLPSHPSSHLGLVSVTYNFVKFRDTIVGIFLPHLKPSRSSEKIASDYIYEEISMIDNVNAGIPLKFWAMSRMQLVTDSPSTGKSFTVIAKGSSTVQVLFR</sequence>